<evidence type="ECO:0000256" key="6">
    <source>
        <dbReference type="ARBA" id="ARBA00023080"/>
    </source>
</evidence>
<dbReference type="PANTHER" id="PTHR11241">
    <property type="entry name" value="DEOXYURIDINE 5'-TRIPHOSPHATE NUCLEOTIDOHYDROLASE"/>
    <property type="match status" value="1"/>
</dbReference>
<evidence type="ECO:0000256" key="7">
    <source>
        <dbReference type="ARBA" id="ARBA00047686"/>
    </source>
</evidence>
<reference evidence="13 14" key="1">
    <citation type="submission" date="2024-06" db="EMBL/GenBank/DDBJ databases">
        <title>A chromosome-level genome assembly of beet webworm, Loxostege sticticalis.</title>
        <authorList>
            <person name="Zhang Y."/>
        </authorList>
    </citation>
    <scope>NUCLEOTIDE SEQUENCE [LARGE SCALE GENOMIC DNA]</scope>
    <source>
        <strain evidence="12">AQ026</strain>
        <strain evidence="11">AQ028</strain>
        <tissue evidence="11">Male pupae</tissue>
        <tissue evidence="12">Whole body</tissue>
    </source>
</reference>
<dbReference type="InterPro" id="IPR033704">
    <property type="entry name" value="dUTPase_trimeric"/>
</dbReference>
<gene>
    <name evidence="12" type="ORF">ABMA27_008020</name>
    <name evidence="11" type="ORF">ABMA28_008340</name>
</gene>
<dbReference type="Pfam" id="PF00692">
    <property type="entry name" value="dUTPase"/>
    <property type="match status" value="1"/>
</dbReference>
<proteinExistence type="inferred from homology"/>
<dbReference type="GO" id="GO:0006226">
    <property type="term" value="P:dUMP biosynthetic process"/>
    <property type="evidence" value="ECO:0007669"/>
    <property type="project" value="UniProtKB-UniRule"/>
</dbReference>
<evidence type="ECO:0000256" key="1">
    <source>
        <dbReference type="ARBA" id="ARBA00001946"/>
    </source>
</evidence>
<dbReference type="InterPro" id="IPR008181">
    <property type="entry name" value="dUTPase"/>
</dbReference>
<dbReference type="EMBL" id="JBEUOH010000021">
    <property type="protein sequence ID" value="KAL0868546.1"/>
    <property type="molecule type" value="Genomic_DNA"/>
</dbReference>
<dbReference type="CDD" id="cd07557">
    <property type="entry name" value="trimeric_dUTPase"/>
    <property type="match status" value="1"/>
</dbReference>
<dbReference type="SUPFAM" id="SSF51283">
    <property type="entry name" value="dUTPase-like"/>
    <property type="match status" value="1"/>
</dbReference>
<dbReference type="EMBL" id="JBEDNZ010000021">
    <property type="protein sequence ID" value="KAL0819063.1"/>
    <property type="molecule type" value="Genomic_DNA"/>
</dbReference>
<dbReference type="Proteomes" id="UP001549920">
    <property type="component" value="Unassembled WGS sequence"/>
</dbReference>
<dbReference type="Gene3D" id="2.70.40.10">
    <property type="match status" value="1"/>
</dbReference>
<protein>
    <recommendedName>
        <fullName evidence="9">Deoxyuridine 5'-triphosphate nucleotidohydrolase</fullName>
        <shortName evidence="9">dUTPase</shortName>
        <ecNumber evidence="9">3.6.1.23</ecNumber>
    </recommendedName>
    <alternativeName>
        <fullName evidence="9">dUTP pyrophosphatase</fullName>
    </alternativeName>
</protein>
<dbReference type="InterPro" id="IPR029054">
    <property type="entry name" value="dUTPase-like"/>
</dbReference>
<keyword evidence="6 9" id="KW-0546">Nucleotide metabolism</keyword>
<evidence type="ECO:0000256" key="5">
    <source>
        <dbReference type="ARBA" id="ARBA00022842"/>
    </source>
</evidence>
<evidence type="ECO:0000313" key="13">
    <source>
        <dbReference type="Proteomes" id="UP001549920"/>
    </source>
</evidence>
<evidence type="ECO:0000259" key="10">
    <source>
        <dbReference type="Pfam" id="PF00692"/>
    </source>
</evidence>
<evidence type="ECO:0000256" key="8">
    <source>
        <dbReference type="ARBA" id="ARBA00057946"/>
    </source>
</evidence>
<comment type="pathway">
    <text evidence="2 9">Pyrimidine metabolism; dUMP biosynthesis; dUMP from dCTP (dUTP route): step 2/2.</text>
</comment>
<name>A0ABD0SGU7_LOXSC</name>
<evidence type="ECO:0000256" key="4">
    <source>
        <dbReference type="ARBA" id="ARBA00022801"/>
    </source>
</evidence>
<evidence type="ECO:0000313" key="14">
    <source>
        <dbReference type="Proteomes" id="UP001549921"/>
    </source>
</evidence>
<dbReference type="Proteomes" id="UP001549921">
    <property type="component" value="Unassembled WGS sequence"/>
</dbReference>
<comment type="caution">
    <text evidence="11">The sequence shown here is derived from an EMBL/GenBank/DDBJ whole genome shotgun (WGS) entry which is preliminary data.</text>
</comment>
<dbReference type="PANTHER" id="PTHR11241:SF0">
    <property type="entry name" value="DEOXYURIDINE 5'-TRIPHOSPHATE NUCLEOTIDOHYDROLASE"/>
    <property type="match status" value="1"/>
</dbReference>
<keyword evidence="5 9" id="KW-0460">Magnesium</keyword>
<keyword evidence="9" id="KW-0479">Metal-binding</keyword>
<dbReference type="EMBL" id="JBEDNZ010000021">
    <property type="protein sequence ID" value="KAL0819062.1"/>
    <property type="molecule type" value="Genomic_DNA"/>
</dbReference>
<keyword evidence="4 9" id="KW-0378">Hydrolase</keyword>
<comment type="cofactor">
    <cofactor evidence="1 9">
        <name>Mg(2+)</name>
        <dbReference type="ChEBI" id="CHEBI:18420"/>
    </cofactor>
</comment>
<dbReference type="AlphaFoldDB" id="A0ABD0SGU7"/>
<dbReference type="NCBIfam" id="TIGR00576">
    <property type="entry name" value="dut"/>
    <property type="match status" value="1"/>
</dbReference>
<evidence type="ECO:0000313" key="11">
    <source>
        <dbReference type="EMBL" id="KAL0819063.1"/>
    </source>
</evidence>
<feature type="domain" description="dUTPase-like" evidence="10">
    <location>
        <begin position="22"/>
        <end position="146"/>
    </location>
</feature>
<comment type="similarity">
    <text evidence="3 9">Belongs to the dUTPase family.</text>
</comment>
<dbReference type="EMBL" id="JBEUOH010000021">
    <property type="protein sequence ID" value="KAL0868547.1"/>
    <property type="molecule type" value="Genomic_DNA"/>
</dbReference>
<dbReference type="InterPro" id="IPR036157">
    <property type="entry name" value="dUTPase-like_sf"/>
</dbReference>
<dbReference type="FunFam" id="2.70.40.10:FF:000004">
    <property type="entry name" value="Deoxyuridine triphosphatase"/>
    <property type="match status" value="1"/>
</dbReference>
<comment type="function">
    <text evidence="9">Involved in nucleotide metabolism via production of dUMP, the immediate precursor of thymidine nucleotides, and decreases the intracellular concentration of dUTP so that uracil cannot be incorporated into DNA.</text>
</comment>
<evidence type="ECO:0000256" key="9">
    <source>
        <dbReference type="RuleBase" id="RU367024"/>
    </source>
</evidence>
<accession>A0ABD0SGU7</accession>
<dbReference type="EC" id="3.6.1.23" evidence="9"/>
<comment type="catalytic activity">
    <reaction evidence="7 9">
        <text>dUTP + H2O = dUMP + diphosphate + H(+)</text>
        <dbReference type="Rhea" id="RHEA:10248"/>
        <dbReference type="ChEBI" id="CHEBI:15377"/>
        <dbReference type="ChEBI" id="CHEBI:15378"/>
        <dbReference type="ChEBI" id="CHEBI:33019"/>
        <dbReference type="ChEBI" id="CHEBI:61555"/>
        <dbReference type="ChEBI" id="CHEBI:246422"/>
        <dbReference type="EC" id="3.6.1.23"/>
    </reaction>
</comment>
<comment type="function">
    <text evidence="8">Catalyzes the cleavage of 2'-deoxyuridine 5'-triphosphate (dUTP) into 2'-deoxyuridine 5'-monophosphate (dUMP) and inorganic pyrophosphate and through its action efficiently prevents uracil misincorporation into DNA and at the same time provides dUMP, the substrate for de novo thymidylate biosynthesis. Inhibits peroxisome proliferator-activated receptor (PPAR) activity by binding of its N-terminal to PPAR, preventing the latter's dimerization with retinoid X receptor. Essential for embryonic development.</text>
</comment>
<organism evidence="11 14">
    <name type="scientific">Loxostege sticticalis</name>
    <name type="common">Beet webworm moth</name>
    <dbReference type="NCBI Taxonomy" id="481309"/>
    <lineage>
        <taxon>Eukaryota</taxon>
        <taxon>Metazoa</taxon>
        <taxon>Ecdysozoa</taxon>
        <taxon>Arthropoda</taxon>
        <taxon>Hexapoda</taxon>
        <taxon>Insecta</taxon>
        <taxon>Pterygota</taxon>
        <taxon>Neoptera</taxon>
        <taxon>Endopterygota</taxon>
        <taxon>Lepidoptera</taxon>
        <taxon>Glossata</taxon>
        <taxon>Ditrysia</taxon>
        <taxon>Pyraloidea</taxon>
        <taxon>Crambidae</taxon>
        <taxon>Pyraustinae</taxon>
        <taxon>Loxostege</taxon>
    </lineage>
</organism>
<evidence type="ECO:0000256" key="2">
    <source>
        <dbReference type="ARBA" id="ARBA00005142"/>
    </source>
</evidence>
<evidence type="ECO:0000313" key="12">
    <source>
        <dbReference type="EMBL" id="KAL0868546.1"/>
    </source>
</evidence>
<dbReference type="GO" id="GO:0000287">
    <property type="term" value="F:magnesium ion binding"/>
    <property type="evidence" value="ECO:0007669"/>
    <property type="project" value="UniProtKB-UniRule"/>
</dbReference>
<dbReference type="NCBIfam" id="NF001862">
    <property type="entry name" value="PRK00601.1"/>
    <property type="match status" value="1"/>
</dbReference>
<keyword evidence="13" id="KW-1185">Reference proteome</keyword>
<dbReference type="GO" id="GO:0046081">
    <property type="term" value="P:dUTP catabolic process"/>
    <property type="evidence" value="ECO:0007669"/>
    <property type="project" value="UniProtKB-UniRule"/>
</dbReference>
<evidence type="ECO:0000256" key="3">
    <source>
        <dbReference type="ARBA" id="ARBA00006581"/>
    </source>
</evidence>
<sequence>MPVEDVRPVLKFTRLTEHAFPPLKGSEKAAGFDLKSAYDYVVPARGKLLIKTDLQIELPPGCYGRVAPRSGLALKNFIDVGAGVIDEDYRGNVGVVLFNHSDQDFVVTKGDRIAQLICERIYYSELEEVSNLSETKRADGGFGSTGKQ</sequence>
<dbReference type="GO" id="GO:0004170">
    <property type="term" value="F:dUTP diphosphatase activity"/>
    <property type="evidence" value="ECO:0007669"/>
    <property type="project" value="UniProtKB-UniRule"/>
</dbReference>